<gene>
    <name evidence="5" type="ORF">OBRU01_04763</name>
</gene>
<dbReference type="Proteomes" id="UP000037510">
    <property type="component" value="Unassembled WGS sequence"/>
</dbReference>
<accession>A0A0L7LP89</accession>
<sequence>MEFTIVRRNGNINYQLIPTGKGKHLVLWRKYTFSESNGIYYCSSKWKHKCSARIKLTKGKKILPIDLLHSHEPPNYHLTADGVYVKV</sequence>
<reference evidence="5 6" key="1">
    <citation type="journal article" date="2015" name="Genome Biol. Evol.">
        <title>The genome of winter moth (Operophtera brumata) provides a genomic perspective on sexual dimorphism and phenology.</title>
        <authorList>
            <person name="Derks M.F."/>
            <person name="Smit S."/>
            <person name="Salis L."/>
            <person name="Schijlen E."/>
            <person name="Bossers A."/>
            <person name="Mateman C."/>
            <person name="Pijl A.S."/>
            <person name="de Ridder D."/>
            <person name="Groenen M.A."/>
            <person name="Visser M.E."/>
            <person name="Megens H.J."/>
        </authorList>
    </citation>
    <scope>NUCLEOTIDE SEQUENCE [LARGE SCALE GENOMIC DNA]</scope>
    <source>
        <strain evidence="5">WM2013NL</strain>
        <tissue evidence="5">Head and thorax</tissue>
    </source>
</reference>
<evidence type="ECO:0000259" key="4">
    <source>
        <dbReference type="Pfam" id="PF04500"/>
    </source>
</evidence>
<feature type="domain" description="FLYWCH-type" evidence="4">
    <location>
        <begin position="30"/>
        <end position="71"/>
    </location>
</feature>
<proteinExistence type="predicted"/>
<evidence type="ECO:0000313" key="5">
    <source>
        <dbReference type="EMBL" id="KOB77036.1"/>
    </source>
</evidence>
<evidence type="ECO:0000313" key="6">
    <source>
        <dbReference type="Proteomes" id="UP000037510"/>
    </source>
</evidence>
<evidence type="ECO:0000256" key="1">
    <source>
        <dbReference type="ARBA" id="ARBA00022723"/>
    </source>
</evidence>
<dbReference type="Gene3D" id="2.20.25.240">
    <property type="match status" value="1"/>
</dbReference>
<comment type="caution">
    <text evidence="5">The sequence shown here is derived from an EMBL/GenBank/DDBJ whole genome shotgun (WGS) entry which is preliminary data.</text>
</comment>
<keyword evidence="1" id="KW-0479">Metal-binding</keyword>
<keyword evidence="6" id="KW-1185">Reference proteome</keyword>
<name>A0A0L7LP89_OPEBR</name>
<dbReference type="GO" id="GO:0008270">
    <property type="term" value="F:zinc ion binding"/>
    <property type="evidence" value="ECO:0007669"/>
    <property type="project" value="UniProtKB-KW"/>
</dbReference>
<dbReference type="AlphaFoldDB" id="A0A0L7LP89"/>
<dbReference type="InterPro" id="IPR007588">
    <property type="entry name" value="Znf_FLYWCH"/>
</dbReference>
<evidence type="ECO:0000256" key="3">
    <source>
        <dbReference type="ARBA" id="ARBA00022833"/>
    </source>
</evidence>
<keyword evidence="2" id="KW-0863">Zinc-finger</keyword>
<protein>
    <submittedName>
        <fullName evidence="5">Modifier of mdg4</fullName>
    </submittedName>
</protein>
<dbReference type="Pfam" id="PF04500">
    <property type="entry name" value="FLYWCH"/>
    <property type="match status" value="1"/>
</dbReference>
<organism evidence="5 6">
    <name type="scientific">Operophtera brumata</name>
    <name type="common">Winter moth</name>
    <name type="synonym">Phalaena brumata</name>
    <dbReference type="NCBI Taxonomy" id="104452"/>
    <lineage>
        <taxon>Eukaryota</taxon>
        <taxon>Metazoa</taxon>
        <taxon>Ecdysozoa</taxon>
        <taxon>Arthropoda</taxon>
        <taxon>Hexapoda</taxon>
        <taxon>Insecta</taxon>
        <taxon>Pterygota</taxon>
        <taxon>Neoptera</taxon>
        <taxon>Endopterygota</taxon>
        <taxon>Lepidoptera</taxon>
        <taxon>Glossata</taxon>
        <taxon>Ditrysia</taxon>
        <taxon>Geometroidea</taxon>
        <taxon>Geometridae</taxon>
        <taxon>Larentiinae</taxon>
        <taxon>Operophtera</taxon>
    </lineage>
</organism>
<keyword evidence="3" id="KW-0862">Zinc</keyword>
<dbReference type="EMBL" id="JTDY01000469">
    <property type="protein sequence ID" value="KOB77036.1"/>
    <property type="molecule type" value="Genomic_DNA"/>
</dbReference>
<evidence type="ECO:0000256" key="2">
    <source>
        <dbReference type="ARBA" id="ARBA00022771"/>
    </source>
</evidence>